<protein>
    <submittedName>
        <fullName evidence="4">SCP domain-containing protein</fullName>
    </submittedName>
</protein>
<dbReference type="AlphaFoldDB" id="A0A915KDR4"/>
<evidence type="ECO:0000259" key="2">
    <source>
        <dbReference type="SMART" id="SM00198"/>
    </source>
</evidence>
<keyword evidence="3" id="KW-1185">Reference proteome</keyword>
<feature type="domain" description="SCP" evidence="2">
    <location>
        <begin position="104"/>
        <end position="238"/>
    </location>
</feature>
<proteinExistence type="predicted"/>
<dbReference type="GO" id="GO:0005576">
    <property type="term" value="C:extracellular region"/>
    <property type="evidence" value="ECO:0007669"/>
    <property type="project" value="InterPro"/>
</dbReference>
<reference evidence="4" key="1">
    <citation type="submission" date="2022-11" db="UniProtKB">
        <authorList>
            <consortium name="WormBaseParasite"/>
        </authorList>
    </citation>
    <scope>IDENTIFICATION</scope>
</reference>
<evidence type="ECO:0000313" key="4">
    <source>
        <dbReference type="WBParaSite" id="nRc.2.0.1.t36079-RA"/>
    </source>
</evidence>
<keyword evidence="1" id="KW-0812">Transmembrane</keyword>
<dbReference type="InterPro" id="IPR014044">
    <property type="entry name" value="CAP_dom"/>
</dbReference>
<dbReference type="WBParaSite" id="nRc.2.0.1.t36079-RA">
    <property type="protein sequence ID" value="nRc.2.0.1.t36079-RA"/>
    <property type="gene ID" value="nRc.2.0.1.g36079"/>
</dbReference>
<dbReference type="Pfam" id="PF00188">
    <property type="entry name" value="CAP"/>
    <property type="match status" value="1"/>
</dbReference>
<dbReference type="Gene3D" id="3.40.33.10">
    <property type="entry name" value="CAP"/>
    <property type="match status" value="1"/>
</dbReference>
<dbReference type="PANTHER" id="PTHR10334">
    <property type="entry name" value="CYSTEINE-RICH SECRETORY PROTEIN-RELATED"/>
    <property type="match status" value="1"/>
</dbReference>
<dbReference type="InterPro" id="IPR001283">
    <property type="entry name" value="CRISP-related"/>
</dbReference>
<dbReference type="PROSITE" id="PS01009">
    <property type="entry name" value="CRISP_1"/>
    <property type="match status" value="1"/>
</dbReference>
<organism evidence="3 4">
    <name type="scientific">Romanomermis culicivorax</name>
    <name type="common">Nematode worm</name>
    <dbReference type="NCBI Taxonomy" id="13658"/>
    <lineage>
        <taxon>Eukaryota</taxon>
        <taxon>Metazoa</taxon>
        <taxon>Ecdysozoa</taxon>
        <taxon>Nematoda</taxon>
        <taxon>Enoplea</taxon>
        <taxon>Dorylaimia</taxon>
        <taxon>Mermithida</taxon>
        <taxon>Mermithoidea</taxon>
        <taxon>Mermithidae</taxon>
        <taxon>Romanomermis</taxon>
    </lineage>
</organism>
<keyword evidence="1" id="KW-0472">Membrane</keyword>
<keyword evidence="1" id="KW-1133">Transmembrane helix</keyword>
<name>A0A915KDR4_ROMCU</name>
<accession>A0A915KDR4</accession>
<dbReference type="PRINTS" id="PR00837">
    <property type="entry name" value="V5TPXLIKE"/>
</dbReference>
<dbReference type="InterPro" id="IPR035940">
    <property type="entry name" value="CAP_sf"/>
</dbReference>
<dbReference type="SUPFAM" id="SSF55797">
    <property type="entry name" value="PR-1-like"/>
    <property type="match status" value="1"/>
</dbReference>
<dbReference type="InterPro" id="IPR018244">
    <property type="entry name" value="Allrgn_V5/Tpx1_CS"/>
</dbReference>
<sequence length="238" mass="25606">MKVSHIYQMLNAGQMTELNSKGYVFMENDEVDKVYSRKNTVLGPSILSPGVLSLSVSSDGLLAPAILSPCAITVTLAVVLVACLASQNTYAQDAETSASTLDSNQVQTVLNMHNQIRSKYGVPALVYDEKLAEFAKNYLESTGLCNMQHNTDTCGFSSDGPVGENIAVVSGMSSPNVGLLVNAWIGEQRFYRGGNMPFSGIKGMGHFTQMIWHDTKSVGCGLLKCGNQAELICDYFPA</sequence>
<evidence type="ECO:0000313" key="3">
    <source>
        <dbReference type="Proteomes" id="UP000887565"/>
    </source>
</evidence>
<evidence type="ECO:0000256" key="1">
    <source>
        <dbReference type="SAM" id="Phobius"/>
    </source>
</evidence>
<feature type="transmembrane region" description="Helical" evidence="1">
    <location>
        <begin position="61"/>
        <end position="85"/>
    </location>
</feature>
<dbReference type="Proteomes" id="UP000887565">
    <property type="component" value="Unplaced"/>
</dbReference>
<dbReference type="SMART" id="SM00198">
    <property type="entry name" value="SCP"/>
    <property type="match status" value="1"/>
</dbReference>